<dbReference type="CDD" id="cd00077">
    <property type="entry name" value="HDc"/>
    <property type="match status" value="1"/>
</dbReference>
<dbReference type="InterPro" id="IPR006674">
    <property type="entry name" value="HD_domain"/>
</dbReference>
<dbReference type="Pfam" id="PF01966">
    <property type="entry name" value="HD"/>
    <property type="match status" value="1"/>
</dbReference>
<proteinExistence type="predicted"/>
<name>A0ABU0LZP5_9BACT</name>
<keyword evidence="3" id="KW-1185">Reference proteome</keyword>
<dbReference type="InterPro" id="IPR006675">
    <property type="entry name" value="HDIG_dom"/>
</dbReference>
<dbReference type="Proteomes" id="UP001240643">
    <property type="component" value="Unassembled WGS sequence"/>
</dbReference>
<accession>A0ABU0LZP5</accession>
<dbReference type="NCBIfam" id="TIGR00277">
    <property type="entry name" value="HDIG"/>
    <property type="match status" value="1"/>
</dbReference>
<evidence type="ECO:0000259" key="1">
    <source>
        <dbReference type="PROSITE" id="PS51831"/>
    </source>
</evidence>
<protein>
    <submittedName>
        <fullName evidence="2">Nucleotidyltransferase with HDIG domain</fullName>
    </submittedName>
</protein>
<dbReference type="Gene3D" id="1.10.3210.10">
    <property type="entry name" value="Hypothetical protein af1432"/>
    <property type="match status" value="1"/>
</dbReference>
<dbReference type="EMBL" id="JAUSWO010000001">
    <property type="protein sequence ID" value="MDQ0514182.1"/>
    <property type="molecule type" value="Genomic_DNA"/>
</dbReference>
<comment type="caution">
    <text evidence="2">The sequence shown here is derived from an EMBL/GenBank/DDBJ whole genome shotgun (WGS) entry which is preliminary data.</text>
</comment>
<gene>
    <name evidence="2" type="ORF">J2Z62_000620</name>
</gene>
<evidence type="ECO:0000313" key="2">
    <source>
        <dbReference type="EMBL" id="MDQ0514182.1"/>
    </source>
</evidence>
<dbReference type="InterPro" id="IPR003607">
    <property type="entry name" value="HD/PDEase_dom"/>
</dbReference>
<reference evidence="2" key="1">
    <citation type="submission" date="2023-07" db="EMBL/GenBank/DDBJ databases">
        <title>Genomic Encyclopedia of Type Strains, Phase IV (KMG-IV): sequencing the most valuable type-strain genomes for metagenomic binning, comparative biology and taxonomic classification.</title>
        <authorList>
            <person name="Goeker M."/>
        </authorList>
    </citation>
    <scope>NUCLEOTIDE SEQUENCE [LARGE SCALE GENOMIC DNA]</scope>
    <source>
        <strain evidence="2">DSM 21204</strain>
    </source>
</reference>
<organism evidence="2 3">
    <name type="scientific">Mycoplasmoides fastidiosum</name>
    <dbReference type="NCBI Taxonomy" id="92758"/>
    <lineage>
        <taxon>Bacteria</taxon>
        <taxon>Bacillati</taxon>
        <taxon>Mycoplasmatota</taxon>
        <taxon>Mycoplasmoidales</taxon>
        <taxon>Mycoplasmoidaceae</taxon>
        <taxon>Mycoplasmoides</taxon>
    </lineage>
</organism>
<feature type="domain" description="HD" evidence="1">
    <location>
        <begin position="229"/>
        <end position="326"/>
    </location>
</feature>
<sequence length="439" mass="51764">MRDKIKSKSIQNHKNPKKASKKIRSFLTQKILNFFGDEIVFHLSRKYVQQLNAIKAEKFKELMIQAAYNIRRNDVDQIIIKNWRNPLFLNQIPNFDSRTTVGKLLGKHNTTISLIAAAFDLKSIKVFTKGDQGSELVFLLFNRIPGNQHWLNVQAAKIFIYEIIANKKSYVDLDSLEQNRKRIHDHLNKLILSYGQNYLKRYLKYDQVDDELAMKVGNLVFCSSYDQNILEHSDEMGQMAAYIAEKLGLNPLTAKRSAFFHDIGKAIGEPIDHVKHGLEIAKKFDLDEEIYRTIRFSHSHKKLHHNEILDYAYPIISRALDKFSAFNNRIEETEFWNNIRKFIQDRIQQIQWIKSFHISVGECLLDIHVDPNSPKFRNKQNARRPIIQILDELGIQKDFVRKFQINFYYRLPRNKKHLLVLDSFQYEFQSSKKTNKNYS</sequence>
<evidence type="ECO:0000313" key="3">
    <source>
        <dbReference type="Proteomes" id="UP001240643"/>
    </source>
</evidence>
<dbReference type="SUPFAM" id="SSF109604">
    <property type="entry name" value="HD-domain/PDEase-like"/>
    <property type="match status" value="1"/>
</dbReference>
<dbReference type="PROSITE" id="PS51831">
    <property type="entry name" value="HD"/>
    <property type="match status" value="1"/>
</dbReference>